<dbReference type="InterPro" id="IPR036388">
    <property type="entry name" value="WH-like_DNA-bd_sf"/>
</dbReference>
<sequence length="327" mass="34935">MAAPAPRPSPRLLEIFLAVVEDGTMSAAGSRLGMSQAAVSQAVTQLEDILGTTLFDRSVRPPALTLVGNSVLRSARGVMASLRELEDAARHGASGRVPFLRLGMLDSFTSTAGASMLLHLKDVAGEWTVTSGFRSTSVQALLDRQADVIITSEERAAPGIVAQPLLTESFVLCAPKSYKGALDDIGALAAEVPFIRYGRDSHMGAVIQGYLSRAGTDARVRYQFDTTDAALRMVAAGFGWTIMTPLIYLKSLVAPNAVRVAPVPGKVIQRTLVVAMRVNEAQELLPRIHAGAIAALREVVQPQVEQLLPNCVQQFQIAGRPATRKRA</sequence>
<dbReference type="GO" id="GO:0000976">
    <property type="term" value="F:transcription cis-regulatory region binding"/>
    <property type="evidence" value="ECO:0007669"/>
    <property type="project" value="TreeGrafter"/>
</dbReference>
<evidence type="ECO:0000259" key="5">
    <source>
        <dbReference type="PROSITE" id="PS50931"/>
    </source>
</evidence>
<accession>A0A6N8IZC0</accession>
<organism evidence="6 7">
    <name type="scientific">Ramlibacter pinisoli</name>
    <dbReference type="NCBI Taxonomy" id="2682844"/>
    <lineage>
        <taxon>Bacteria</taxon>
        <taxon>Pseudomonadati</taxon>
        <taxon>Pseudomonadota</taxon>
        <taxon>Betaproteobacteria</taxon>
        <taxon>Burkholderiales</taxon>
        <taxon>Comamonadaceae</taxon>
        <taxon>Ramlibacter</taxon>
    </lineage>
</organism>
<dbReference type="PANTHER" id="PTHR30126:SF84">
    <property type="entry name" value="HTH-TYPE TRANSCRIPTIONAL REGULATOR PTXR"/>
    <property type="match status" value="1"/>
</dbReference>
<reference evidence="6 7" key="1">
    <citation type="submission" date="2019-12" db="EMBL/GenBank/DDBJ databases">
        <authorList>
            <person name="Huq M.A."/>
        </authorList>
    </citation>
    <scope>NUCLEOTIDE SEQUENCE [LARGE SCALE GENOMIC DNA]</scope>
    <source>
        <strain evidence="6 7">MAH-25</strain>
    </source>
</reference>
<dbReference type="AlphaFoldDB" id="A0A6N8IZC0"/>
<keyword evidence="4" id="KW-0804">Transcription</keyword>
<dbReference type="RefSeq" id="WP_157399936.1">
    <property type="nucleotide sequence ID" value="NZ_WSEL01000009.1"/>
</dbReference>
<dbReference type="InterPro" id="IPR005119">
    <property type="entry name" value="LysR_subst-bd"/>
</dbReference>
<dbReference type="PRINTS" id="PR00039">
    <property type="entry name" value="HTHLYSR"/>
</dbReference>
<dbReference type="Pfam" id="PF03466">
    <property type="entry name" value="LysR_substrate"/>
    <property type="match status" value="1"/>
</dbReference>
<comment type="similarity">
    <text evidence="1">Belongs to the LysR transcriptional regulatory family.</text>
</comment>
<dbReference type="CDD" id="cd05466">
    <property type="entry name" value="PBP2_LTTR_substrate"/>
    <property type="match status" value="1"/>
</dbReference>
<dbReference type="Gene3D" id="3.40.190.290">
    <property type="match status" value="1"/>
</dbReference>
<dbReference type="PANTHER" id="PTHR30126">
    <property type="entry name" value="HTH-TYPE TRANSCRIPTIONAL REGULATOR"/>
    <property type="match status" value="1"/>
</dbReference>
<dbReference type="Gene3D" id="1.10.10.10">
    <property type="entry name" value="Winged helix-like DNA-binding domain superfamily/Winged helix DNA-binding domain"/>
    <property type="match status" value="1"/>
</dbReference>
<gene>
    <name evidence="6" type="ORF">GON04_20925</name>
</gene>
<evidence type="ECO:0000313" key="6">
    <source>
        <dbReference type="EMBL" id="MVQ31935.1"/>
    </source>
</evidence>
<dbReference type="SUPFAM" id="SSF53850">
    <property type="entry name" value="Periplasmic binding protein-like II"/>
    <property type="match status" value="1"/>
</dbReference>
<dbReference type="SUPFAM" id="SSF46785">
    <property type="entry name" value="Winged helix' DNA-binding domain"/>
    <property type="match status" value="1"/>
</dbReference>
<evidence type="ECO:0000256" key="1">
    <source>
        <dbReference type="ARBA" id="ARBA00009437"/>
    </source>
</evidence>
<evidence type="ECO:0000256" key="3">
    <source>
        <dbReference type="ARBA" id="ARBA00023125"/>
    </source>
</evidence>
<dbReference type="GO" id="GO:0003700">
    <property type="term" value="F:DNA-binding transcription factor activity"/>
    <property type="evidence" value="ECO:0007669"/>
    <property type="project" value="InterPro"/>
</dbReference>
<protein>
    <submittedName>
        <fullName evidence="6">LysR family transcriptional regulator</fullName>
    </submittedName>
</protein>
<keyword evidence="2" id="KW-0805">Transcription regulation</keyword>
<dbReference type="InterPro" id="IPR000847">
    <property type="entry name" value="LysR_HTH_N"/>
</dbReference>
<dbReference type="PROSITE" id="PS50931">
    <property type="entry name" value="HTH_LYSR"/>
    <property type="match status" value="1"/>
</dbReference>
<dbReference type="EMBL" id="WSEL01000009">
    <property type="protein sequence ID" value="MVQ31935.1"/>
    <property type="molecule type" value="Genomic_DNA"/>
</dbReference>
<dbReference type="Pfam" id="PF00126">
    <property type="entry name" value="HTH_1"/>
    <property type="match status" value="1"/>
</dbReference>
<dbReference type="InterPro" id="IPR036390">
    <property type="entry name" value="WH_DNA-bd_sf"/>
</dbReference>
<proteinExistence type="inferred from homology"/>
<keyword evidence="7" id="KW-1185">Reference proteome</keyword>
<name>A0A6N8IZC0_9BURK</name>
<comment type="caution">
    <text evidence="6">The sequence shown here is derived from an EMBL/GenBank/DDBJ whole genome shotgun (WGS) entry which is preliminary data.</text>
</comment>
<keyword evidence="3" id="KW-0238">DNA-binding</keyword>
<evidence type="ECO:0000256" key="2">
    <source>
        <dbReference type="ARBA" id="ARBA00023015"/>
    </source>
</evidence>
<dbReference type="Proteomes" id="UP000469385">
    <property type="component" value="Unassembled WGS sequence"/>
</dbReference>
<evidence type="ECO:0000313" key="7">
    <source>
        <dbReference type="Proteomes" id="UP000469385"/>
    </source>
</evidence>
<evidence type="ECO:0000256" key="4">
    <source>
        <dbReference type="ARBA" id="ARBA00023163"/>
    </source>
</evidence>
<feature type="domain" description="HTH lysR-type" evidence="5">
    <location>
        <begin position="8"/>
        <end position="65"/>
    </location>
</feature>